<evidence type="ECO:0000313" key="3">
    <source>
        <dbReference type="Proteomes" id="UP000596049"/>
    </source>
</evidence>
<dbReference type="PANTHER" id="PTHR37301">
    <property type="entry name" value="DNA-BINDING PROTEIN-RELATED"/>
    <property type="match status" value="1"/>
</dbReference>
<sequence>MVIIVNLDVMLAKRKMSVTELSEKLGITMANVSILKNGKAKAVKFSTLEKICEVLDCQPGDIFGIQKK</sequence>
<dbReference type="EMBL" id="CP067341">
    <property type="protein sequence ID" value="QQP10554.1"/>
    <property type="molecule type" value="Genomic_DNA"/>
</dbReference>
<feature type="domain" description="HTH cro/C1-type" evidence="1">
    <location>
        <begin position="13"/>
        <end position="62"/>
    </location>
</feature>
<keyword evidence="3" id="KW-1185">Reference proteome</keyword>
<dbReference type="SUPFAM" id="SSF47413">
    <property type="entry name" value="lambda repressor-like DNA-binding domains"/>
    <property type="match status" value="1"/>
</dbReference>
<dbReference type="Pfam" id="PF13443">
    <property type="entry name" value="HTH_26"/>
    <property type="match status" value="1"/>
</dbReference>
<evidence type="ECO:0000259" key="1">
    <source>
        <dbReference type="PROSITE" id="PS50943"/>
    </source>
</evidence>
<organism evidence="2 3">
    <name type="scientific">Lysinibacillus agricola</name>
    <dbReference type="NCBI Taxonomy" id="2590012"/>
    <lineage>
        <taxon>Bacteria</taxon>
        <taxon>Bacillati</taxon>
        <taxon>Bacillota</taxon>
        <taxon>Bacilli</taxon>
        <taxon>Bacillales</taxon>
        <taxon>Bacillaceae</taxon>
        <taxon>Lysinibacillus</taxon>
    </lineage>
</organism>
<dbReference type="CDD" id="cd00093">
    <property type="entry name" value="HTH_XRE"/>
    <property type="match status" value="1"/>
</dbReference>
<accession>A0ABX7AL85</accession>
<dbReference type="InterPro" id="IPR001387">
    <property type="entry name" value="Cro/C1-type_HTH"/>
</dbReference>
<name>A0ABX7AL85_9BACI</name>
<dbReference type="InterPro" id="IPR010982">
    <property type="entry name" value="Lambda_DNA-bd_dom_sf"/>
</dbReference>
<dbReference type="RefSeq" id="WP_201406476.1">
    <property type="nucleotide sequence ID" value="NZ_CP067341.1"/>
</dbReference>
<dbReference type="PANTHER" id="PTHR37301:SF1">
    <property type="entry name" value="DNA-BINDING PROTEIN"/>
    <property type="match status" value="1"/>
</dbReference>
<evidence type="ECO:0000313" key="2">
    <source>
        <dbReference type="EMBL" id="QQP10554.1"/>
    </source>
</evidence>
<proteinExistence type="predicted"/>
<gene>
    <name evidence="2" type="ORF">FJQ98_14860</name>
</gene>
<dbReference type="SMART" id="SM00530">
    <property type="entry name" value="HTH_XRE"/>
    <property type="match status" value="1"/>
</dbReference>
<reference evidence="2 3" key="1">
    <citation type="submission" date="2020-01" db="EMBL/GenBank/DDBJ databases">
        <authorList>
            <person name="Liu G."/>
            <person name="Liu B."/>
        </authorList>
    </citation>
    <scope>NUCLEOTIDE SEQUENCE [LARGE SCALE GENOMIC DNA]</scope>
    <source>
        <strain evidence="2 3">FJAT-51161</strain>
    </source>
</reference>
<protein>
    <submittedName>
        <fullName evidence="2">Helix-turn-helix transcriptional regulator</fullName>
    </submittedName>
</protein>
<dbReference type="Gene3D" id="1.10.260.40">
    <property type="entry name" value="lambda repressor-like DNA-binding domains"/>
    <property type="match status" value="1"/>
</dbReference>
<dbReference type="Proteomes" id="UP000596049">
    <property type="component" value="Chromosome"/>
</dbReference>
<dbReference type="PROSITE" id="PS50943">
    <property type="entry name" value="HTH_CROC1"/>
    <property type="match status" value="1"/>
</dbReference>